<dbReference type="EMBL" id="MU004354">
    <property type="protein sequence ID" value="KAF2655058.1"/>
    <property type="molecule type" value="Genomic_DNA"/>
</dbReference>
<gene>
    <name evidence="2" type="ORF">K491DRAFT_716568</name>
</gene>
<proteinExistence type="predicted"/>
<evidence type="ECO:0000313" key="3">
    <source>
        <dbReference type="Proteomes" id="UP000799324"/>
    </source>
</evidence>
<keyword evidence="3" id="KW-1185">Reference proteome</keyword>
<name>A0A6A6T864_9PLEO</name>
<dbReference type="OrthoDB" id="19653at2759"/>
<dbReference type="InterPro" id="IPR029058">
    <property type="entry name" value="AB_hydrolase_fold"/>
</dbReference>
<evidence type="ECO:0000259" key="1">
    <source>
        <dbReference type="Pfam" id="PF07859"/>
    </source>
</evidence>
<dbReference type="SUPFAM" id="SSF53474">
    <property type="entry name" value="alpha/beta-Hydrolases"/>
    <property type="match status" value="1"/>
</dbReference>
<dbReference type="Pfam" id="PF07859">
    <property type="entry name" value="Abhydrolase_3"/>
    <property type="match status" value="1"/>
</dbReference>
<keyword evidence="2" id="KW-0378">Hydrolase</keyword>
<dbReference type="Proteomes" id="UP000799324">
    <property type="component" value="Unassembled WGS sequence"/>
</dbReference>
<reference evidence="2" key="1">
    <citation type="journal article" date="2020" name="Stud. Mycol.">
        <title>101 Dothideomycetes genomes: a test case for predicting lifestyles and emergence of pathogens.</title>
        <authorList>
            <person name="Haridas S."/>
            <person name="Albert R."/>
            <person name="Binder M."/>
            <person name="Bloem J."/>
            <person name="Labutti K."/>
            <person name="Salamov A."/>
            <person name="Andreopoulos B."/>
            <person name="Baker S."/>
            <person name="Barry K."/>
            <person name="Bills G."/>
            <person name="Bluhm B."/>
            <person name="Cannon C."/>
            <person name="Castanera R."/>
            <person name="Culley D."/>
            <person name="Daum C."/>
            <person name="Ezra D."/>
            <person name="Gonzalez J."/>
            <person name="Henrissat B."/>
            <person name="Kuo A."/>
            <person name="Liang C."/>
            <person name="Lipzen A."/>
            <person name="Lutzoni F."/>
            <person name="Magnuson J."/>
            <person name="Mondo S."/>
            <person name="Nolan M."/>
            <person name="Ohm R."/>
            <person name="Pangilinan J."/>
            <person name="Park H.-J."/>
            <person name="Ramirez L."/>
            <person name="Alfaro M."/>
            <person name="Sun H."/>
            <person name="Tritt A."/>
            <person name="Yoshinaga Y."/>
            <person name="Zwiers L.-H."/>
            <person name="Turgeon B."/>
            <person name="Goodwin S."/>
            <person name="Spatafora J."/>
            <person name="Crous P."/>
            <person name="Grigoriev I."/>
        </authorList>
    </citation>
    <scope>NUCLEOTIDE SEQUENCE</scope>
    <source>
        <strain evidence="2">CBS 122681</strain>
    </source>
</reference>
<dbReference type="InterPro" id="IPR013094">
    <property type="entry name" value="AB_hydrolase_3"/>
</dbReference>
<dbReference type="PANTHER" id="PTHR23024">
    <property type="entry name" value="ARYLACETAMIDE DEACETYLASE"/>
    <property type="match status" value="1"/>
</dbReference>
<dbReference type="PANTHER" id="PTHR23024:SF24">
    <property type="entry name" value="ALPHA_BETA HYDROLASE FOLD-3 DOMAIN-CONTAINING PROTEIN"/>
    <property type="match status" value="1"/>
</dbReference>
<dbReference type="InterPro" id="IPR050466">
    <property type="entry name" value="Carboxylest/Gibb_receptor"/>
</dbReference>
<organism evidence="2 3">
    <name type="scientific">Lophiostoma macrostomum CBS 122681</name>
    <dbReference type="NCBI Taxonomy" id="1314788"/>
    <lineage>
        <taxon>Eukaryota</taxon>
        <taxon>Fungi</taxon>
        <taxon>Dikarya</taxon>
        <taxon>Ascomycota</taxon>
        <taxon>Pezizomycotina</taxon>
        <taxon>Dothideomycetes</taxon>
        <taxon>Pleosporomycetidae</taxon>
        <taxon>Pleosporales</taxon>
        <taxon>Lophiostomataceae</taxon>
        <taxon>Lophiostoma</taxon>
    </lineage>
</organism>
<dbReference type="GO" id="GO:0016787">
    <property type="term" value="F:hydrolase activity"/>
    <property type="evidence" value="ECO:0007669"/>
    <property type="project" value="UniProtKB-KW"/>
</dbReference>
<dbReference type="Gene3D" id="3.40.50.1820">
    <property type="entry name" value="alpha/beta hydrolase"/>
    <property type="match status" value="1"/>
</dbReference>
<accession>A0A6A6T864</accession>
<dbReference type="AlphaFoldDB" id="A0A6A6T864"/>
<feature type="domain" description="Alpha/beta hydrolase fold-3" evidence="1">
    <location>
        <begin position="126"/>
        <end position="279"/>
    </location>
</feature>
<evidence type="ECO:0000313" key="2">
    <source>
        <dbReference type="EMBL" id="KAF2655058.1"/>
    </source>
</evidence>
<sequence length="558" mass="63813">MSSSQSQGPDRKYLWMDDPKNPKVPLPVSIRQKLVFDCFELEPRTYLAGETPYDNSYLDKEVISGEHTKEWFGNEKVKLALEGISNRMALKLKLPSVDNARDLYVSVLVPRNIFNSKVVETCPVHVRFHGGGFCTGSADHSPWFPYHVRHLLLDSNAITLLPSYCKLPEHRGDELANDIKRFWDWFEDETFESAIKKVCPKVQPDRKTLLVSGESAGGFLAAWSWLSRPGLCIKAMYLQYPMLRAYAREKLFPYRGVTLDEKKVKDFAKALVDRRDLQDKGKMEKDPPRDNSIPPLGMDAAAALASTSISIGVTGQRMSTWKYLFRFPDIFDCLEYLLKKSSMEIPKHDAETKPWGSSSIMVAPSAELVEIDMEKFLSGLPKPVYCPAIFITHGKKDTNVSINDSRCFVKLVDMLFPTSDKRGSLQETEFAEHAFDYNVNEWSLGYKWLREMKDDIVSAWLAGDETKIAQIHARQAEHPSHRLEGIHTAFDVFPDDGEHDRTSCCSFDEVGIEMLPHEFDFRYQDAGSSFHERLSAHINHEWNDKYFARINKFKKAAI</sequence>
<protein>
    <submittedName>
        <fullName evidence="2">Alpha/beta-hydrolase</fullName>
    </submittedName>
</protein>